<organism evidence="1 2">
    <name type="scientific">Paxillus rubicundulus Ve08.2h10</name>
    <dbReference type="NCBI Taxonomy" id="930991"/>
    <lineage>
        <taxon>Eukaryota</taxon>
        <taxon>Fungi</taxon>
        <taxon>Dikarya</taxon>
        <taxon>Basidiomycota</taxon>
        <taxon>Agaricomycotina</taxon>
        <taxon>Agaricomycetes</taxon>
        <taxon>Agaricomycetidae</taxon>
        <taxon>Boletales</taxon>
        <taxon>Paxilineae</taxon>
        <taxon>Paxillaceae</taxon>
        <taxon>Paxillus</taxon>
    </lineage>
</organism>
<dbReference type="STRING" id="930991.A0A0D0DNZ9"/>
<name>A0A0D0DNZ9_9AGAM</name>
<gene>
    <name evidence="1" type="ORF">PAXRUDRAFT_33925</name>
</gene>
<proteinExistence type="predicted"/>
<keyword evidence="2" id="KW-1185">Reference proteome</keyword>
<dbReference type="EMBL" id="KN825167">
    <property type="protein sequence ID" value="KIK93658.1"/>
    <property type="molecule type" value="Genomic_DNA"/>
</dbReference>
<dbReference type="AlphaFoldDB" id="A0A0D0DNZ9"/>
<dbReference type="HOGENOM" id="CLU_1603284_0_0_1"/>
<evidence type="ECO:0000313" key="1">
    <source>
        <dbReference type="EMBL" id="KIK93658.1"/>
    </source>
</evidence>
<sequence>MVHSFCNVQILITNGSIIMGEDANAEIFVRKEYVVFRELLQMVQKGTKGMKGAIVGWITPKGQILNSHIHQNDPWNGFLHSGLSVSVFSHTDLITNSEHFYTTILKSLDDPKEDVHLTAHPLGPYLIIWHRQVFPLYTKMEFILSKNSTLARIHQKHDNPSNNAQQ</sequence>
<dbReference type="Proteomes" id="UP000054538">
    <property type="component" value="Unassembled WGS sequence"/>
</dbReference>
<protein>
    <submittedName>
        <fullName evidence="1">Uncharacterized protein</fullName>
    </submittedName>
</protein>
<dbReference type="InParanoid" id="A0A0D0DNZ9"/>
<dbReference type="OrthoDB" id="2675119at2759"/>
<accession>A0A0D0DNZ9</accession>
<reference evidence="1 2" key="1">
    <citation type="submission" date="2014-04" db="EMBL/GenBank/DDBJ databases">
        <authorList>
            <consortium name="DOE Joint Genome Institute"/>
            <person name="Kuo A."/>
            <person name="Kohler A."/>
            <person name="Jargeat P."/>
            <person name="Nagy L.G."/>
            <person name="Floudas D."/>
            <person name="Copeland A."/>
            <person name="Barry K.W."/>
            <person name="Cichocki N."/>
            <person name="Veneault-Fourrey C."/>
            <person name="LaButti K."/>
            <person name="Lindquist E.A."/>
            <person name="Lipzen A."/>
            <person name="Lundell T."/>
            <person name="Morin E."/>
            <person name="Murat C."/>
            <person name="Sun H."/>
            <person name="Tunlid A."/>
            <person name="Henrissat B."/>
            <person name="Grigoriev I.V."/>
            <person name="Hibbett D.S."/>
            <person name="Martin F."/>
            <person name="Nordberg H.P."/>
            <person name="Cantor M.N."/>
            <person name="Hua S.X."/>
        </authorList>
    </citation>
    <scope>NUCLEOTIDE SEQUENCE [LARGE SCALE GENOMIC DNA]</scope>
    <source>
        <strain evidence="1 2">Ve08.2h10</strain>
    </source>
</reference>
<reference evidence="2" key="2">
    <citation type="submission" date="2015-01" db="EMBL/GenBank/DDBJ databases">
        <title>Evolutionary Origins and Diversification of the Mycorrhizal Mutualists.</title>
        <authorList>
            <consortium name="DOE Joint Genome Institute"/>
            <consortium name="Mycorrhizal Genomics Consortium"/>
            <person name="Kohler A."/>
            <person name="Kuo A."/>
            <person name="Nagy L.G."/>
            <person name="Floudas D."/>
            <person name="Copeland A."/>
            <person name="Barry K.W."/>
            <person name="Cichocki N."/>
            <person name="Veneault-Fourrey C."/>
            <person name="LaButti K."/>
            <person name="Lindquist E.A."/>
            <person name="Lipzen A."/>
            <person name="Lundell T."/>
            <person name="Morin E."/>
            <person name="Murat C."/>
            <person name="Riley R."/>
            <person name="Ohm R."/>
            <person name="Sun H."/>
            <person name="Tunlid A."/>
            <person name="Henrissat B."/>
            <person name="Grigoriev I.V."/>
            <person name="Hibbett D.S."/>
            <person name="Martin F."/>
        </authorList>
    </citation>
    <scope>NUCLEOTIDE SEQUENCE [LARGE SCALE GENOMIC DNA]</scope>
    <source>
        <strain evidence="2">Ve08.2h10</strain>
    </source>
</reference>
<evidence type="ECO:0000313" key="2">
    <source>
        <dbReference type="Proteomes" id="UP000054538"/>
    </source>
</evidence>